<evidence type="ECO:0000313" key="3">
    <source>
        <dbReference type="Proteomes" id="UP001515480"/>
    </source>
</evidence>
<protein>
    <submittedName>
        <fullName evidence="2">Uncharacterized protein</fullName>
    </submittedName>
</protein>
<evidence type="ECO:0000313" key="2">
    <source>
        <dbReference type="EMBL" id="KAL1520740.1"/>
    </source>
</evidence>
<accession>A0AB34JFI2</accession>
<dbReference type="Proteomes" id="UP001515480">
    <property type="component" value="Unassembled WGS sequence"/>
</dbReference>
<comment type="caution">
    <text evidence="2">The sequence shown here is derived from an EMBL/GenBank/DDBJ whole genome shotgun (WGS) entry which is preliminary data.</text>
</comment>
<feature type="chain" id="PRO_5044209734" evidence="1">
    <location>
        <begin position="22"/>
        <end position="418"/>
    </location>
</feature>
<dbReference type="EMBL" id="JBGBPQ010000008">
    <property type="protein sequence ID" value="KAL1520740.1"/>
    <property type="molecule type" value="Genomic_DNA"/>
</dbReference>
<sequence length="418" mass="45750">MLVRFHLAWMALGQATASSLAITLNDTGLADKMGSILPAPHAEAYAALVVQAVRSGIDYRTLGLGWEHPTTRTAYREASGASFSASASRQRQERSLERLRELGYSITSGMSLGRVEAELIQALCDEISRPEMAAKATFDAVSAALGAELLLPLRALSEGIPSMTRTLNGAPVPREAVEATVQSIISHVLDGTFAEWRYVNPTGRRQLDGLSQAQIDVWRESTTIRHAPSLETHEDRKGELGFFWATKIGGPSHGFDVEGQCLLPLLANARHKVILVSDAAWPHHPAGRAHFRLLWMAHHVKPLLWLETVNVDFAAEGQVDSSKWQRAVLSHAISKANRMGIALSVESRLAQAISSHPDALRGGVRIVNDQLLLRPSNGVVEASDYLTIKHDWVQQEDEVTPPLRRALYEPASSSKLEL</sequence>
<organism evidence="2 3">
    <name type="scientific">Prymnesium parvum</name>
    <name type="common">Toxic golden alga</name>
    <dbReference type="NCBI Taxonomy" id="97485"/>
    <lineage>
        <taxon>Eukaryota</taxon>
        <taxon>Haptista</taxon>
        <taxon>Haptophyta</taxon>
        <taxon>Prymnesiophyceae</taxon>
        <taxon>Prymnesiales</taxon>
        <taxon>Prymnesiaceae</taxon>
        <taxon>Prymnesium</taxon>
    </lineage>
</organism>
<name>A0AB34JFI2_PRYPA</name>
<gene>
    <name evidence="2" type="ORF">AB1Y20_022308</name>
</gene>
<reference evidence="2 3" key="1">
    <citation type="journal article" date="2024" name="Science">
        <title>Giant polyketide synthase enzymes in the biosynthesis of giant marine polyether toxins.</title>
        <authorList>
            <person name="Fallon T.R."/>
            <person name="Shende V.V."/>
            <person name="Wierzbicki I.H."/>
            <person name="Pendleton A.L."/>
            <person name="Watervoot N.F."/>
            <person name="Auber R.P."/>
            <person name="Gonzalez D.J."/>
            <person name="Wisecaver J.H."/>
            <person name="Moore B.S."/>
        </authorList>
    </citation>
    <scope>NUCLEOTIDE SEQUENCE [LARGE SCALE GENOMIC DNA]</scope>
    <source>
        <strain evidence="2 3">12B1</strain>
    </source>
</reference>
<proteinExistence type="predicted"/>
<dbReference type="AlphaFoldDB" id="A0AB34JFI2"/>
<feature type="signal peptide" evidence="1">
    <location>
        <begin position="1"/>
        <end position="21"/>
    </location>
</feature>
<keyword evidence="3" id="KW-1185">Reference proteome</keyword>
<keyword evidence="1" id="KW-0732">Signal</keyword>
<evidence type="ECO:0000256" key="1">
    <source>
        <dbReference type="SAM" id="SignalP"/>
    </source>
</evidence>